<dbReference type="InterPro" id="IPR015915">
    <property type="entry name" value="Kelch-typ_b-propeller"/>
</dbReference>
<dbReference type="Pfam" id="PF24681">
    <property type="entry name" value="Kelch_KLHDC2_KLHL20_DRC7"/>
    <property type="match status" value="2"/>
</dbReference>
<dbReference type="InterPro" id="IPR051568">
    <property type="entry name" value="LZTR1/Attractin"/>
</dbReference>
<accession>A0A6G1SFH9</accession>
<feature type="compositionally biased region" description="Acidic residues" evidence="3">
    <location>
        <begin position="1047"/>
        <end position="1067"/>
    </location>
</feature>
<organism evidence="4">
    <name type="scientific">Aceria tosichella</name>
    <name type="common">wheat curl mite</name>
    <dbReference type="NCBI Taxonomy" id="561515"/>
    <lineage>
        <taxon>Eukaryota</taxon>
        <taxon>Metazoa</taxon>
        <taxon>Ecdysozoa</taxon>
        <taxon>Arthropoda</taxon>
        <taxon>Chelicerata</taxon>
        <taxon>Arachnida</taxon>
        <taxon>Acari</taxon>
        <taxon>Acariformes</taxon>
        <taxon>Trombidiformes</taxon>
        <taxon>Prostigmata</taxon>
        <taxon>Eupodina</taxon>
        <taxon>Eriophyoidea</taxon>
        <taxon>Eriophyidae</taxon>
        <taxon>Eriophyinae</taxon>
        <taxon>Aceriini</taxon>
        <taxon>Aceria</taxon>
    </lineage>
</organism>
<proteinExistence type="predicted"/>
<feature type="compositionally biased region" description="Polar residues" evidence="3">
    <location>
        <begin position="532"/>
        <end position="543"/>
    </location>
</feature>
<dbReference type="SUPFAM" id="SSF117281">
    <property type="entry name" value="Kelch motif"/>
    <property type="match status" value="1"/>
</dbReference>
<feature type="compositionally biased region" description="Basic and acidic residues" evidence="3">
    <location>
        <begin position="809"/>
        <end position="826"/>
    </location>
</feature>
<feature type="compositionally biased region" description="Low complexity" evidence="3">
    <location>
        <begin position="715"/>
        <end position="731"/>
    </location>
</feature>
<feature type="compositionally biased region" description="Polar residues" evidence="3">
    <location>
        <begin position="988"/>
        <end position="1005"/>
    </location>
</feature>
<evidence type="ECO:0000256" key="1">
    <source>
        <dbReference type="ARBA" id="ARBA00022441"/>
    </source>
</evidence>
<feature type="compositionally biased region" description="Basic and acidic residues" evidence="3">
    <location>
        <begin position="1118"/>
        <end position="1130"/>
    </location>
</feature>
<dbReference type="GO" id="GO:0005794">
    <property type="term" value="C:Golgi apparatus"/>
    <property type="evidence" value="ECO:0007669"/>
    <property type="project" value="TreeGrafter"/>
</dbReference>
<feature type="compositionally biased region" description="Polar residues" evidence="3">
    <location>
        <begin position="1101"/>
        <end position="1117"/>
    </location>
</feature>
<dbReference type="EMBL" id="GGYP01004387">
    <property type="protein sequence ID" value="MDE49158.1"/>
    <property type="molecule type" value="Transcribed_RNA"/>
</dbReference>
<feature type="compositionally biased region" description="Polar residues" evidence="3">
    <location>
        <begin position="1131"/>
        <end position="1149"/>
    </location>
</feature>
<feature type="compositionally biased region" description="Low complexity" evidence="3">
    <location>
        <begin position="851"/>
        <end position="863"/>
    </location>
</feature>
<feature type="compositionally biased region" description="Polar residues" evidence="3">
    <location>
        <begin position="21"/>
        <end position="47"/>
    </location>
</feature>
<evidence type="ECO:0000256" key="3">
    <source>
        <dbReference type="SAM" id="MobiDB-lite"/>
    </source>
</evidence>
<feature type="region of interest" description="Disordered" evidence="3">
    <location>
        <begin position="979"/>
        <end position="1005"/>
    </location>
</feature>
<feature type="region of interest" description="Disordered" evidence="3">
    <location>
        <begin position="1"/>
        <end position="47"/>
    </location>
</feature>
<feature type="compositionally biased region" description="Polar residues" evidence="3">
    <location>
        <begin position="897"/>
        <end position="907"/>
    </location>
</feature>
<keyword evidence="2" id="KW-0677">Repeat</keyword>
<dbReference type="PANTHER" id="PTHR46376:SF1">
    <property type="entry name" value="LEUCINE-ZIPPER-LIKE TRANSCRIPTIONAL REGULATOR 1"/>
    <property type="match status" value="1"/>
</dbReference>
<gene>
    <name evidence="4" type="primary">tea1</name>
    <name evidence="4" type="ORF">g.19413</name>
</gene>
<feature type="compositionally biased region" description="Low complexity" evidence="3">
    <location>
        <begin position="883"/>
        <end position="896"/>
    </location>
</feature>
<evidence type="ECO:0000256" key="2">
    <source>
        <dbReference type="ARBA" id="ARBA00022737"/>
    </source>
</evidence>
<dbReference type="PANTHER" id="PTHR46376">
    <property type="entry name" value="LEUCINE-ZIPPER-LIKE TRANSCRIPTIONAL REGULATOR 1"/>
    <property type="match status" value="1"/>
</dbReference>
<feature type="region of interest" description="Disordered" evidence="3">
    <location>
        <begin position="850"/>
        <end position="907"/>
    </location>
</feature>
<feature type="region of interest" description="Disordered" evidence="3">
    <location>
        <begin position="1029"/>
        <end position="1261"/>
    </location>
</feature>
<feature type="compositionally biased region" description="Low complexity" evidence="3">
    <location>
        <begin position="1220"/>
        <end position="1232"/>
    </location>
</feature>
<feature type="region of interest" description="Disordered" evidence="3">
    <location>
        <begin position="526"/>
        <end position="549"/>
    </location>
</feature>
<dbReference type="Gene3D" id="2.120.10.80">
    <property type="entry name" value="Kelch-type beta propeller"/>
    <property type="match status" value="2"/>
</dbReference>
<feature type="region of interest" description="Disordered" evidence="3">
    <location>
        <begin position="703"/>
        <end position="738"/>
    </location>
</feature>
<protein>
    <submittedName>
        <fullName evidence="4">Tip elongation aberrant protein 1</fullName>
    </submittedName>
</protein>
<reference evidence="4" key="1">
    <citation type="submission" date="2018-10" db="EMBL/GenBank/DDBJ databases">
        <title>Transcriptome assembly of Aceria tosichella (Wheat curl mite) Type 2.</title>
        <authorList>
            <person name="Scully E.D."/>
            <person name="Geib S.M."/>
            <person name="Palmer N.A."/>
            <person name="Gupta A.K."/>
            <person name="Sarath G."/>
            <person name="Tatineni S."/>
        </authorList>
    </citation>
    <scope>NUCLEOTIDE SEQUENCE</scope>
    <source>
        <strain evidence="4">LincolnNE</strain>
    </source>
</reference>
<feature type="compositionally biased region" description="Basic and acidic residues" evidence="3">
    <location>
        <begin position="771"/>
        <end position="782"/>
    </location>
</feature>
<feature type="compositionally biased region" description="Low complexity" evidence="3">
    <location>
        <begin position="1183"/>
        <end position="1207"/>
    </location>
</feature>
<feature type="compositionally biased region" description="Low complexity" evidence="3">
    <location>
        <begin position="1150"/>
        <end position="1160"/>
    </location>
</feature>
<evidence type="ECO:0000313" key="4">
    <source>
        <dbReference type="EMBL" id="MDE49158.1"/>
    </source>
</evidence>
<keyword evidence="1" id="KW-0880">Kelch repeat</keyword>
<feature type="compositionally biased region" description="Basic and acidic residues" evidence="3">
    <location>
        <begin position="1162"/>
        <end position="1181"/>
    </location>
</feature>
<feature type="region of interest" description="Disordered" evidence="3">
    <location>
        <begin position="760"/>
        <end position="801"/>
    </location>
</feature>
<feature type="compositionally biased region" description="Polar residues" evidence="3">
    <location>
        <begin position="1233"/>
        <end position="1255"/>
    </location>
</feature>
<feature type="compositionally biased region" description="Basic and acidic residues" evidence="3">
    <location>
        <begin position="1068"/>
        <end position="1092"/>
    </location>
</feature>
<name>A0A6G1SFH9_9ACAR</name>
<sequence length="1304" mass="145834">MWSNISAPKSGLKAAQVGHQVKQQDSSVLDQQENNQELSNPYSSKTVSGSPLMRYKHAVCSSQSGFIYIHGGRFSNGVPLDDDVWRFDPHENRWLQLKTSGCRPPSLQEHTLSEYQEQLYLFGGQVSAASGQENFFWRLDLAKCQWTSLSMDASNCSSLKFGVRLGPTNRRGHSACVYRDSIYIFGGYEDFRGSTNQLWQYDLLNERWELRNLSSSSACHPEPRHNHSAVIYQDSMFIYGGLSNLKPLGDLWRWSWKDKRWFREKTRGQSPGQLHGHTAIQAFGSMFVFGGERQNGRTTRSLWRLNLSNLCWQKIKPKGPRPNPTTWHAAIANPLGILDEANYLIEGDASDLEMDQQQQQLQDQPHEELVLFVNQQQRHHQQSLSDNSFSTHMQQTIPMETIRPITLNNTDNHHHQQQQHKLTGAAEVQLLQQRAPRTLANNNNHHHQQRTGSSRLKVSKSSSEQMSCLAKQAASQTGLRDRVTKPKRRLRLSFLRRNNSKNKKGCEAKQLPTSWSAASILNASSISGASSQQQHRQQPNESVAQKRHSVAIPETSAISVQSANDIEMVNLDLADGCGAEQPSANQESINETNVSILDNLDSDIKGMFQRAMSPADGEHDDHHQEALATTRAGTFKRDSMTQSQLSSCIGPATTQTYQTAREQLSSQSTLTITLPGDELKQSSNAAIVNTASNNKQLADVRQRKSMHQLNQSQLRRNTTNEGQQQQQLQRTTRGRPKSEIVQSLIDRADARIKHLYTPYFNPDANQQHQHQAHERNGHEHHQQQQQQKQQLPPRFSSNDPILGELANHRMFERSDSNGRRAVGLDKSKRHTIHQTMTYYNLYFAEDRRLDGSSGADSSSSPPATSDEAGGKQQGISPMEKDNVNATNTNSSSNGTNDKSLSSGNNQYANNSTSAALIGVHDGASSSGGDSSQRTLFLGRLESEVGSLMASSDSRTLCADLNNGGAHFRHNNKYQKPDCHEAQDREQNGFGSSQRMSESVASDELNNAADNTSLSFSVIAEFEEDDMLQYSSPTDLVMERRSRRSGRDDDEEEEDVRDNDYQEEEGSMQEEHQEPEESHDNLDDRMASDEKHQTTGRMKIPQKSSSSGYDSIQSAKSSNIDRDRQQQHHDTSSYSACSTGDSPQVSNSCLNHNNNPNHNNNRQCDDSDEKHFRQTTVIKREPGTMNANMTNTTTASSTTTESLALTTNDTNTSEFCPLTPPSKSLPSSPPDSSQISGTGIDTSTRQHSSFASSLMSGPSRLFGKKKTTKTRYWQLCMFVIGGKQQGGNHNAGNLNEPIAIWRLYI</sequence>
<feature type="compositionally biased region" description="Low complexity" evidence="3">
    <location>
        <begin position="453"/>
        <end position="463"/>
    </location>
</feature>
<feature type="region of interest" description="Disordered" evidence="3">
    <location>
        <begin position="809"/>
        <end position="828"/>
    </location>
</feature>
<feature type="region of interest" description="Disordered" evidence="3">
    <location>
        <begin position="439"/>
        <end position="463"/>
    </location>
</feature>